<evidence type="ECO:0000256" key="6">
    <source>
        <dbReference type="PIRNR" id="PIRNR002854"/>
    </source>
</evidence>
<dbReference type="SUPFAM" id="SSF53850">
    <property type="entry name" value="Periplasmic binding protein-like II"/>
    <property type="match status" value="1"/>
</dbReference>
<keyword evidence="3" id="KW-0472">Membrane</keyword>
<proteinExistence type="inferred from homology"/>
<evidence type="ECO:0000313" key="9">
    <source>
        <dbReference type="EMBL" id="MBD3108683.1"/>
    </source>
</evidence>
<evidence type="ECO:0000256" key="4">
    <source>
        <dbReference type="ARBA" id="ARBA00023139"/>
    </source>
</evidence>
<protein>
    <recommendedName>
        <fullName evidence="6">Lipoprotein</fullName>
    </recommendedName>
</protein>
<comment type="caution">
    <text evidence="9">The sequence shown here is derived from an EMBL/GenBank/DDBJ whole genome shotgun (WGS) entry which is preliminary data.</text>
</comment>
<dbReference type="Pfam" id="PF03180">
    <property type="entry name" value="Lipoprotein_9"/>
    <property type="match status" value="1"/>
</dbReference>
<keyword evidence="5 6" id="KW-0449">Lipoprotein</keyword>
<keyword evidence="10" id="KW-1185">Reference proteome</keyword>
<feature type="chain" id="PRO_5039124396" description="Lipoprotein" evidence="8">
    <location>
        <begin position="17"/>
        <end position="271"/>
    </location>
</feature>
<keyword evidence="2 8" id="KW-0732">Signal</keyword>
<evidence type="ECO:0000256" key="7">
    <source>
        <dbReference type="PIRSR" id="PIRSR002854-1"/>
    </source>
</evidence>
<evidence type="ECO:0000313" key="10">
    <source>
        <dbReference type="Proteomes" id="UP000602076"/>
    </source>
</evidence>
<dbReference type="GO" id="GO:0016020">
    <property type="term" value="C:membrane"/>
    <property type="evidence" value="ECO:0007669"/>
    <property type="project" value="UniProtKB-SubCell"/>
</dbReference>
<sequence>MKKLWGILFVALLVLAGCGDSSESSSEKNAEEVTLKIGSLIPPMTDILEIVKPLMEEEGINLEIVVLGDNIQPNNALQHEEIDVNFFQHAPFMEQYNSQNDANLVAVEPIYHAIFGGYSKKYKSIDELPEGAVIAVPNDAVNLGRALILLDEKGLITLKDNTNLNATQADIVANDKNYKLQEVDLLMLARMMDDADLVMLYPAYAAPLGLTPAKDALITEGLESRYAISLVAREDNADTEAVKILAEKMTGPEVKKFLEEKHADTALPAFE</sequence>
<evidence type="ECO:0000256" key="1">
    <source>
        <dbReference type="ARBA" id="ARBA00004635"/>
    </source>
</evidence>
<dbReference type="AlphaFoldDB" id="A0A927HCQ8"/>
<dbReference type="Gene3D" id="3.40.190.10">
    <property type="entry name" value="Periplasmic binding protein-like II"/>
    <property type="match status" value="2"/>
</dbReference>
<keyword evidence="4" id="KW-0564">Palmitate</keyword>
<reference evidence="9" key="1">
    <citation type="submission" date="2020-09" db="EMBL/GenBank/DDBJ databases">
        <title>Bacillus faecalis sp. nov., a moderately halophilic bacterium isolated from cow faeces.</title>
        <authorList>
            <person name="Jiang L."/>
            <person name="Lee J."/>
        </authorList>
    </citation>
    <scope>NUCLEOTIDE SEQUENCE</scope>
    <source>
        <strain evidence="9">AGMB 02131</strain>
    </source>
</reference>
<dbReference type="InterPro" id="IPR004872">
    <property type="entry name" value="Lipoprotein_NlpA"/>
</dbReference>
<gene>
    <name evidence="9" type="ORF">IEO70_09920</name>
</gene>
<evidence type="ECO:0000256" key="3">
    <source>
        <dbReference type="ARBA" id="ARBA00023136"/>
    </source>
</evidence>
<dbReference type="PANTHER" id="PTHR30429:SF0">
    <property type="entry name" value="METHIONINE-BINDING LIPOPROTEIN METQ"/>
    <property type="match status" value="1"/>
</dbReference>
<evidence type="ECO:0000256" key="5">
    <source>
        <dbReference type="ARBA" id="ARBA00023288"/>
    </source>
</evidence>
<evidence type="ECO:0000256" key="8">
    <source>
        <dbReference type="SAM" id="SignalP"/>
    </source>
</evidence>
<dbReference type="PIRSF" id="PIRSF002854">
    <property type="entry name" value="MetQ"/>
    <property type="match status" value="1"/>
</dbReference>
<comment type="similarity">
    <text evidence="6">Belongs to the nlpA lipoprotein family.</text>
</comment>
<dbReference type="Proteomes" id="UP000602076">
    <property type="component" value="Unassembled WGS sequence"/>
</dbReference>
<dbReference type="RefSeq" id="WP_190998221.1">
    <property type="nucleotide sequence ID" value="NZ_JACXSI010000022.1"/>
</dbReference>
<accession>A0A927HCQ8</accession>
<organism evidence="9 10">
    <name type="scientific">Peribacillus faecalis</name>
    <dbReference type="NCBI Taxonomy" id="2772559"/>
    <lineage>
        <taxon>Bacteria</taxon>
        <taxon>Bacillati</taxon>
        <taxon>Bacillota</taxon>
        <taxon>Bacilli</taxon>
        <taxon>Bacillales</taxon>
        <taxon>Bacillaceae</taxon>
        <taxon>Peribacillus</taxon>
    </lineage>
</organism>
<dbReference type="PANTHER" id="PTHR30429">
    <property type="entry name" value="D-METHIONINE-BINDING LIPOPROTEIN METQ"/>
    <property type="match status" value="1"/>
</dbReference>
<dbReference type="PROSITE" id="PS51257">
    <property type="entry name" value="PROKAR_LIPOPROTEIN"/>
    <property type="match status" value="1"/>
</dbReference>
<name>A0A927HCQ8_9BACI</name>
<dbReference type="EMBL" id="JACXSI010000022">
    <property type="protein sequence ID" value="MBD3108683.1"/>
    <property type="molecule type" value="Genomic_DNA"/>
</dbReference>
<feature type="signal peptide" evidence="8">
    <location>
        <begin position="1"/>
        <end position="16"/>
    </location>
</feature>
<feature type="lipid moiety-binding region" description="S-diacylglycerol cysteine" evidence="7">
    <location>
        <position position="18"/>
    </location>
</feature>
<comment type="subcellular location">
    <subcellularLocation>
        <location evidence="1">Membrane</location>
        <topology evidence="1">Lipid-anchor</topology>
    </subcellularLocation>
</comment>
<evidence type="ECO:0000256" key="2">
    <source>
        <dbReference type="ARBA" id="ARBA00022729"/>
    </source>
</evidence>